<feature type="region of interest" description="Disordered" evidence="2">
    <location>
        <begin position="333"/>
        <end position="442"/>
    </location>
</feature>
<dbReference type="Gene3D" id="3.30.70.100">
    <property type="match status" value="1"/>
</dbReference>
<organism evidence="5 6">
    <name type="scientific">Marchantia polymorpha subsp. ruderalis</name>
    <dbReference type="NCBI Taxonomy" id="1480154"/>
    <lineage>
        <taxon>Eukaryota</taxon>
        <taxon>Viridiplantae</taxon>
        <taxon>Streptophyta</taxon>
        <taxon>Embryophyta</taxon>
        <taxon>Marchantiophyta</taxon>
        <taxon>Marchantiopsida</taxon>
        <taxon>Marchantiidae</taxon>
        <taxon>Marchantiales</taxon>
        <taxon>Marchantiaceae</taxon>
        <taxon>Marchantia</taxon>
    </lineage>
</organism>
<dbReference type="PROSITE" id="PS50846">
    <property type="entry name" value="HMA_2"/>
    <property type="match status" value="1"/>
</dbReference>
<feature type="compositionally biased region" description="Polar residues" evidence="2">
    <location>
        <begin position="164"/>
        <end position="189"/>
    </location>
</feature>
<accession>A0A176VLQ1</accession>
<dbReference type="InterPro" id="IPR036163">
    <property type="entry name" value="HMA_dom_sf"/>
</dbReference>
<sequence>MLSVSEFFYGNVEPLCVVGTAASPATWLNMPMSSQGQQNPVLGFSNHDMTRDHQNFSLSRRNSQSQQKVSQFRGNVGLGDQTPQQGYRASSQQYGTSDPGQLDNQRRGPLYNRGVDGVDGVDGGEEQQSRFSGGRQKEDVGGYHQPMQLGRPPVQNGGSDDHGQNSNMRNSRTQETSLSNGHQQSSDRQMQYLGSDENKSPESWAKQKPRSLNIYNKENKNLRKSEDQGQGSYKQPQNQRTWPRGSSSADDGGSMNRQENYVRGDEQGYDQVDSQKISHKKQQANLNGSQTASAIQNSNVHPRDSPSSQQVYHQNAEQKSSPWLVNQSHDHLQEVSNYNPGGSEHNRERGRSSSQAAHQKGNLDGGPNVYREVDGFQGSSDTSRREGMKYDVPQNQSDQSTNGTKKSSYDLTSNEEHHDQKKNWPRHIPNGSEHDFRHPQSHEFKREGYSNKLQYVRLWVDMCCESCEDRVSGTLSKLEGVKYVDANYQSKRVLVHATTAPADVLKACRNLHKKACLWSEDFHGRI</sequence>
<dbReference type="EMBL" id="AP019869">
    <property type="protein sequence ID" value="BBN08586.1"/>
    <property type="molecule type" value="Genomic_DNA"/>
</dbReference>
<feature type="compositionally biased region" description="Polar residues" evidence="2">
    <location>
        <begin position="283"/>
        <end position="321"/>
    </location>
</feature>
<feature type="compositionally biased region" description="Basic and acidic residues" evidence="2">
    <location>
        <begin position="217"/>
        <end position="227"/>
    </location>
</feature>
<evidence type="ECO:0000256" key="1">
    <source>
        <dbReference type="ARBA" id="ARBA00022723"/>
    </source>
</evidence>
<evidence type="ECO:0000313" key="6">
    <source>
        <dbReference type="Proteomes" id="UP000077202"/>
    </source>
</evidence>
<evidence type="ECO:0000313" key="5">
    <source>
        <dbReference type="EMBL" id="OAE21830.1"/>
    </source>
</evidence>
<feature type="region of interest" description="Disordered" evidence="2">
    <location>
        <begin position="31"/>
        <end position="50"/>
    </location>
</feature>
<protein>
    <recommendedName>
        <fullName evidence="3">HMA domain-containing protein</fullName>
    </recommendedName>
</protein>
<dbReference type="CDD" id="cd00371">
    <property type="entry name" value="HMA"/>
    <property type="match status" value="1"/>
</dbReference>
<feature type="compositionally biased region" description="Basic and acidic residues" evidence="2">
    <location>
        <begin position="432"/>
        <end position="442"/>
    </location>
</feature>
<dbReference type="Proteomes" id="UP001162541">
    <property type="component" value="Chromosome 4"/>
</dbReference>
<feature type="compositionally biased region" description="Polar residues" evidence="2">
    <location>
        <begin position="31"/>
        <end position="40"/>
    </location>
</feature>
<proteinExistence type="predicted"/>
<dbReference type="SUPFAM" id="SSF55008">
    <property type="entry name" value="HMA, heavy metal-associated domain"/>
    <property type="match status" value="1"/>
</dbReference>
<name>A0A176VLQ1_MARPO</name>
<dbReference type="InterPro" id="IPR006121">
    <property type="entry name" value="HMA_dom"/>
</dbReference>
<dbReference type="EMBL" id="LVLJ01003336">
    <property type="protein sequence ID" value="OAE21830.1"/>
    <property type="molecule type" value="Genomic_DNA"/>
</dbReference>
<dbReference type="GO" id="GO:0046872">
    <property type="term" value="F:metal ion binding"/>
    <property type="evidence" value="ECO:0007669"/>
    <property type="project" value="UniProtKB-KW"/>
</dbReference>
<dbReference type="Proteomes" id="UP000077202">
    <property type="component" value="Unassembled WGS sequence"/>
</dbReference>
<feature type="domain" description="HMA" evidence="3">
    <location>
        <begin position="453"/>
        <end position="516"/>
    </location>
</feature>
<evidence type="ECO:0000256" key="2">
    <source>
        <dbReference type="SAM" id="MobiDB-lite"/>
    </source>
</evidence>
<dbReference type="AlphaFoldDB" id="A0A176VLQ1"/>
<keyword evidence="6" id="KW-1185">Reference proteome</keyword>
<feature type="compositionally biased region" description="Polar residues" evidence="2">
    <location>
        <begin position="55"/>
        <end position="73"/>
    </location>
</feature>
<reference evidence="7" key="3">
    <citation type="journal article" date="2020" name="Curr. Biol.">
        <title>Chromatin organization in early land plants reveals an ancestral association between H3K27me3, transposons, and constitutive heterochromatin.</title>
        <authorList>
            <person name="Montgomery S.A."/>
            <person name="Tanizawa Y."/>
            <person name="Galik B."/>
            <person name="Wang N."/>
            <person name="Ito T."/>
            <person name="Mochizuki T."/>
            <person name="Akimcheva S."/>
            <person name="Bowman J.L."/>
            <person name="Cognat V."/>
            <person name="Marechal-Drouard L."/>
            <person name="Ekker H."/>
            <person name="Hong S.F."/>
            <person name="Kohchi T."/>
            <person name="Lin S.S."/>
            <person name="Liu L.D."/>
            <person name="Nakamura Y."/>
            <person name="Valeeva L.R."/>
            <person name="Shakirov E.V."/>
            <person name="Shippen D.E."/>
            <person name="Wei W.L."/>
            <person name="Yagura M."/>
            <person name="Yamaoka S."/>
            <person name="Yamato K.T."/>
            <person name="Liu C."/>
            <person name="Berger F."/>
        </authorList>
    </citation>
    <scope>NUCLEOTIDE SEQUENCE [LARGE SCALE GENOMIC DNA]</scope>
    <source>
        <strain evidence="7">Tak-1</strain>
    </source>
</reference>
<dbReference type="Pfam" id="PF00403">
    <property type="entry name" value="HMA"/>
    <property type="match status" value="1"/>
</dbReference>
<evidence type="ECO:0000313" key="4">
    <source>
        <dbReference type="EMBL" id="BBN08586.1"/>
    </source>
</evidence>
<feature type="compositionally biased region" description="Polar residues" evidence="2">
    <location>
        <begin position="81"/>
        <end position="103"/>
    </location>
</feature>
<reference evidence="5 6" key="1">
    <citation type="submission" date="2016-03" db="EMBL/GenBank/DDBJ databases">
        <title>Mechanisms controlling the formation of the plant cell surface in tip-growing cells are functionally conserved among land plants.</title>
        <authorList>
            <person name="Honkanen S."/>
            <person name="Jones V.A."/>
            <person name="Morieri G."/>
            <person name="Champion C."/>
            <person name="Hetherington A.J."/>
            <person name="Kelly S."/>
            <person name="Saint-Marcoux D."/>
            <person name="Proust H."/>
            <person name="Prescott H."/>
            <person name="Dolan L."/>
        </authorList>
    </citation>
    <scope>NUCLEOTIDE SEQUENCE [LARGE SCALE GENOMIC DNA]</scope>
    <source>
        <strain evidence="6">cv. Tak-1 and cv. Tak-2</strain>
        <tissue evidence="5">Whole gametophyte</tissue>
    </source>
</reference>
<keyword evidence="1" id="KW-0479">Metal-binding</keyword>
<evidence type="ECO:0000313" key="7">
    <source>
        <dbReference type="Proteomes" id="UP001162541"/>
    </source>
</evidence>
<dbReference type="PANTHER" id="PTHR22814">
    <property type="entry name" value="COPPER TRANSPORT PROTEIN ATOX1-RELATED"/>
    <property type="match status" value="1"/>
</dbReference>
<feature type="region of interest" description="Disordered" evidence="2">
    <location>
        <begin position="55"/>
        <end position="321"/>
    </location>
</feature>
<gene>
    <name evidence="5" type="ORF">AXG93_138s1010</name>
    <name evidence="4" type="ORF">Mp_4g12750</name>
</gene>
<feature type="compositionally biased region" description="Polar residues" evidence="2">
    <location>
        <begin position="228"/>
        <end position="259"/>
    </location>
</feature>
<reference evidence="4" key="2">
    <citation type="journal article" date="2019" name="Curr. Biol.">
        <title>Chromatin organization in early land plants reveals an ancestral association between H3K27me3, transposons, and constitutive heterochromatin.</title>
        <authorList>
            <person name="Montgomery S.A."/>
            <person name="Tanizawa Y."/>
            <person name="Galik B."/>
            <person name="Wang N."/>
            <person name="Ito T."/>
            <person name="Mochizuki T."/>
            <person name="Akimcheva S."/>
            <person name="Bowman J."/>
            <person name="Cognat V."/>
            <person name="Drouard L."/>
            <person name="Ekker H."/>
            <person name="Houng S."/>
            <person name="Kohchi T."/>
            <person name="Lin S."/>
            <person name="Liu L.D."/>
            <person name="Nakamura Y."/>
            <person name="Valeeva L.R."/>
            <person name="Shakirov E.V."/>
            <person name="Shippen D.E."/>
            <person name="Wei W."/>
            <person name="Yagura M."/>
            <person name="Yamaoka S."/>
            <person name="Yamato K.T."/>
            <person name="Liu C."/>
            <person name="Berger F."/>
        </authorList>
    </citation>
    <scope>NUCLEOTIDE SEQUENCE [LARGE SCALE GENOMIC DNA]</scope>
    <source>
        <strain evidence="4">Tak-1</strain>
    </source>
</reference>
<dbReference type="PANTHER" id="PTHR22814:SF287">
    <property type="entry name" value="COPPER TRANSPORT PROTEIN ATX1"/>
    <property type="match status" value="1"/>
</dbReference>
<feature type="compositionally biased region" description="Polar residues" evidence="2">
    <location>
        <begin position="393"/>
        <end position="412"/>
    </location>
</feature>
<evidence type="ECO:0000259" key="3">
    <source>
        <dbReference type="PROSITE" id="PS50846"/>
    </source>
</evidence>